<sequence>MPTDEKTEQQSGAPTAVAPEVDSSNQLTPETLIANLKGAAQTAKETKDYMTYATLLDVYLEHSYKEFTDEEKETVLNALLDIFNADDELVYAISWDVPSRVLPFLRTSLYDFGAGIVSSRGLKTVLDIFKVLADKGNLKELVVKCLEELDKLQFEPLAEGDGRPEVVVERFFELKFAALYGLLVSSIKNVKARYPSRFLVAATTGFLSFLVDRVESFSIRTTSFVLRRFYLFARDYNPAPPDDGEVPENEAAMQDKILKKFLIDTFALGLQTHSVKWGQKLLIQLRKGVAFDADAEKRDSSYYTGQYVIDFTEVVGKLCQLAEPLKIDVDAEFKALVDKIINEESESDDDDKTATEDDRKADDEWGLDDESETADTLHNEGIFILATTTRFNDRQNPKILKLTFPELIKVTKHFIVGSDQDPSDGSVGLYDALSFWALWTTRTLTNEQVQTQVPKDVFISYVQMLMYLAESTDDESQEQLLFSIIARLLGLHTLETRVEYLLDTAEFCPYPKVREATIKLLAQALAKHEIKLTLVPTATSTSGTDELTDSVSKLSIEEGKLPTYAFTREQITRVSNAALEQLTEIESLGADGARTGLLGPDFKVLLALICFLAEISKTVATEAIIKSNELTERCLKYLSVVEALLAAKAQSDGAAASKTGEEDNEQQEETKQIEMRKQLLLKALAGLELEEVGTASK</sequence>
<gene>
    <name evidence="1" type="ORF">D0Z00_001036</name>
</gene>
<name>A0ACB6V861_9ASCO</name>
<reference evidence="1 2" key="1">
    <citation type="journal article" date="2020" name="Front. Microbiol.">
        <title>Phenotypic and Genetic Characterization of the Cheese Ripening Yeast Geotrichum candidum.</title>
        <authorList>
            <person name="Perkins V."/>
            <person name="Vignola S."/>
            <person name="Lessard M.H."/>
            <person name="Plante P.L."/>
            <person name="Corbeil J."/>
            <person name="Dugat-Bony E."/>
            <person name="Frenette M."/>
            <person name="Labrie S."/>
        </authorList>
    </citation>
    <scope>NUCLEOTIDE SEQUENCE [LARGE SCALE GENOMIC DNA]</scope>
    <source>
        <strain evidence="1 2">LMA-1147</strain>
    </source>
</reference>
<comment type="caution">
    <text evidence="1">The sequence shown here is derived from an EMBL/GenBank/DDBJ whole genome shotgun (WGS) entry which is preliminary data.</text>
</comment>
<dbReference type="EMBL" id="QVQA01000015">
    <property type="protein sequence ID" value="KAF5101036.1"/>
    <property type="molecule type" value="Genomic_DNA"/>
</dbReference>
<accession>A0ACB6V861</accession>
<organism evidence="1 2">
    <name type="scientific">Geotrichum galactomycetum</name>
    <dbReference type="NCBI Taxonomy" id="27317"/>
    <lineage>
        <taxon>Eukaryota</taxon>
        <taxon>Fungi</taxon>
        <taxon>Dikarya</taxon>
        <taxon>Ascomycota</taxon>
        <taxon>Saccharomycotina</taxon>
        <taxon>Dipodascomycetes</taxon>
        <taxon>Dipodascales</taxon>
        <taxon>Dipodascaceae</taxon>
        <taxon>Geotrichum</taxon>
    </lineage>
</organism>
<dbReference type="Proteomes" id="UP000744676">
    <property type="component" value="Unassembled WGS sequence"/>
</dbReference>
<keyword evidence="2" id="KW-1185">Reference proteome</keyword>
<evidence type="ECO:0000313" key="1">
    <source>
        <dbReference type="EMBL" id="KAF5101036.1"/>
    </source>
</evidence>
<proteinExistence type="predicted"/>
<protein>
    <submittedName>
        <fullName evidence="1">Uncharacterized protein</fullName>
    </submittedName>
</protein>
<evidence type="ECO:0000313" key="2">
    <source>
        <dbReference type="Proteomes" id="UP000744676"/>
    </source>
</evidence>